<proteinExistence type="predicted"/>
<evidence type="ECO:0008006" key="3">
    <source>
        <dbReference type="Google" id="ProtNLM"/>
    </source>
</evidence>
<reference evidence="1 2" key="1">
    <citation type="journal article" date="2016" name="Int. J. Syst. Evol. Microbiol.">
        <title>Agromyces aureus sp. nov., isolated from the rhizosphere of Salix caprea L. grown in a heavy-metal-contaminated soil.</title>
        <authorList>
            <person name="Corretto E."/>
            <person name="Antonielli L."/>
            <person name="Sessitsch A."/>
            <person name="Compant S."/>
            <person name="Gorfer M."/>
            <person name="Kuffner M."/>
            <person name="Brader G."/>
        </authorList>
    </citation>
    <scope>NUCLEOTIDE SEQUENCE [LARGE SCALE GENOMIC DNA]</scope>
    <source>
        <strain evidence="1 2">AR33</strain>
    </source>
</reference>
<evidence type="ECO:0000313" key="1">
    <source>
        <dbReference type="EMBL" id="ANJ25720.1"/>
    </source>
</evidence>
<dbReference type="Proteomes" id="UP000078437">
    <property type="component" value="Chromosome"/>
</dbReference>
<dbReference type="STRING" id="453304.ATC03_02020"/>
<organism evidence="1 2">
    <name type="scientific">Agromyces aureus</name>
    <dbReference type="NCBI Taxonomy" id="453304"/>
    <lineage>
        <taxon>Bacteria</taxon>
        <taxon>Bacillati</taxon>
        <taxon>Actinomycetota</taxon>
        <taxon>Actinomycetes</taxon>
        <taxon>Micrococcales</taxon>
        <taxon>Microbacteriaceae</taxon>
        <taxon>Agromyces</taxon>
    </lineage>
</organism>
<name>A0A191WBT3_9MICO</name>
<evidence type="ECO:0000313" key="2">
    <source>
        <dbReference type="Proteomes" id="UP000078437"/>
    </source>
</evidence>
<accession>A0A191WBT3</accession>
<keyword evidence="2" id="KW-1185">Reference proteome</keyword>
<dbReference type="AlphaFoldDB" id="A0A191WBT3"/>
<reference evidence="2" key="2">
    <citation type="submission" date="2016-01" db="EMBL/GenBank/DDBJ databases">
        <title>Complete genome sequence of Agromyces aureus AR33T and comparison with related organisms.</title>
        <authorList>
            <person name="Corretto E."/>
            <person name="Antonielli L."/>
            <person name="Sessitsch A."/>
            <person name="Brader G."/>
        </authorList>
    </citation>
    <scope>NUCLEOTIDE SEQUENCE [LARGE SCALE GENOMIC DNA]</scope>
    <source>
        <strain evidence="2">AR33</strain>
    </source>
</reference>
<dbReference type="OrthoDB" id="3267842at2"/>
<sequence>MDVKHLLLTPREVSEWTGLSMGALAQLRYKGLGPSFIKLTPKTVRYIPEQVEAWIEESVRTQTGQQ</sequence>
<gene>
    <name evidence="1" type="ORF">ATC03_02020</name>
</gene>
<dbReference type="KEGG" id="agy:ATC03_02020"/>
<dbReference type="EMBL" id="CP013979">
    <property type="protein sequence ID" value="ANJ25720.1"/>
    <property type="molecule type" value="Genomic_DNA"/>
</dbReference>
<protein>
    <recommendedName>
        <fullName evidence="3">Helix-turn-helix domain-containing protein</fullName>
    </recommendedName>
</protein>